<dbReference type="AlphaFoldDB" id="A0A221JZK1"/>
<dbReference type="GO" id="GO:0005506">
    <property type="term" value="F:iron ion binding"/>
    <property type="evidence" value="ECO:0007669"/>
    <property type="project" value="InterPro"/>
</dbReference>
<dbReference type="PROSITE" id="PS00086">
    <property type="entry name" value="CYTOCHROME_P450"/>
    <property type="match status" value="1"/>
</dbReference>
<keyword evidence="2" id="KW-0349">Heme</keyword>
<keyword evidence="2" id="KW-0479">Metal-binding</keyword>
<accession>A0A221JZK1</accession>
<dbReference type="PANTHER" id="PTHR46696">
    <property type="entry name" value="P450, PUTATIVE (EUROFUNG)-RELATED"/>
    <property type="match status" value="1"/>
</dbReference>
<dbReference type="STRING" id="1402135.SAMN05444149_101548"/>
<evidence type="ECO:0000313" key="4">
    <source>
        <dbReference type="Proteomes" id="UP000199754"/>
    </source>
</evidence>
<dbReference type="SUPFAM" id="SSF48264">
    <property type="entry name" value="Cytochrome P450"/>
    <property type="match status" value="1"/>
</dbReference>
<dbReference type="PRINTS" id="PR00359">
    <property type="entry name" value="BP450"/>
</dbReference>
<dbReference type="GO" id="GO:0004497">
    <property type="term" value="F:monooxygenase activity"/>
    <property type="evidence" value="ECO:0007669"/>
    <property type="project" value="UniProtKB-KW"/>
</dbReference>
<sequence>MDQRIISLGEDRGTPYRAAMSDAPVTHINLADFAADPYPVLARMRARTPVTYVPELGATLITRRDDVHTQEKRTDVFSSRQPDGLMTRLMGENMMRKDGEAHMVERKALFPALSPRTVQEHWKPIFHAAARHHIKRLIPRGSCNLVTDFAMPVAASALKAITGLEAMTDAEMDSVSQAMIDGCANYAGDKGTENRCKRATRFIDDHISDARQDPPARSALHVMTDAGLPDDSVRANIKLIISGGQNEPRDAIAGTVWALLKHPSQLAMIEDGRATWADAFAEYARWISPIGMSPRRVARADTVLGVTFEPEDRVFLMYGSANRDEAHFTVPDNFDITRNTQPAISFGAGPHFCAGAAASRCLITEVALPLAFTHLKNLRLAGDVPFTGWAFRGPVKMPVKWDT</sequence>
<organism evidence="3 4">
    <name type="scientific">Pseudosulfitobacter pseudonitzschiae</name>
    <dbReference type="NCBI Taxonomy" id="1402135"/>
    <lineage>
        <taxon>Bacteria</taxon>
        <taxon>Pseudomonadati</taxon>
        <taxon>Pseudomonadota</taxon>
        <taxon>Alphaproteobacteria</taxon>
        <taxon>Rhodobacterales</taxon>
        <taxon>Roseobacteraceae</taxon>
        <taxon>Pseudosulfitobacter</taxon>
    </lineage>
</organism>
<evidence type="ECO:0000313" key="3">
    <source>
        <dbReference type="EMBL" id="ASM72083.1"/>
    </source>
</evidence>
<dbReference type="InterPro" id="IPR017972">
    <property type="entry name" value="Cyt_P450_CS"/>
</dbReference>
<dbReference type="Proteomes" id="UP000199754">
    <property type="component" value="Chromosome"/>
</dbReference>
<keyword evidence="2 3" id="KW-0560">Oxidoreductase</keyword>
<keyword evidence="2" id="KW-0408">Iron</keyword>
<evidence type="ECO:0000256" key="1">
    <source>
        <dbReference type="ARBA" id="ARBA00010617"/>
    </source>
</evidence>
<dbReference type="EMBL" id="CP022415">
    <property type="protein sequence ID" value="ASM72083.1"/>
    <property type="molecule type" value="Genomic_DNA"/>
</dbReference>
<dbReference type="InterPro" id="IPR002397">
    <property type="entry name" value="Cyt_P450_B"/>
</dbReference>
<proteinExistence type="inferred from homology"/>
<dbReference type="KEGG" id="spse:SULPSESMR1_01262"/>
<name>A0A221JZK1_9RHOB</name>
<dbReference type="InterPro" id="IPR001128">
    <property type="entry name" value="Cyt_P450"/>
</dbReference>
<keyword evidence="2" id="KW-0503">Monooxygenase</keyword>
<dbReference type="Gene3D" id="1.10.630.10">
    <property type="entry name" value="Cytochrome P450"/>
    <property type="match status" value="1"/>
</dbReference>
<dbReference type="EC" id="1.14.-.-" evidence="3"/>
<evidence type="ECO:0000256" key="2">
    <source>
        <dbReference type="RuleBase" id="RU000461"/>
    </source>
</evidence>
<dbReference type="PANTHER" id="PTHR46696:SF1">
    <property type="entry name" value="CYTOCHROME P450 YJIB-RELATED"/>
    <property type="match status" value="1"/>
</dbReference>
<dbReference type="eggNOG" id="COG2124">
    <property type="taxonomic scope" value="Bacteria"/>
</dbReference>
<comment type="similarity">
    <text evidence="1 2">Belongs to the cytochrome P450 family.</text>
</comment>
<gene>
    <name evidence="3" type="ORF">SULPSESMR1_01262</name>
</gene>
<protein>
    <submittedName>
        <fullName evidence="3">Cytochrome P450-pinF2, plant-inducible</fullName>
        <ecNumber evidence="3">1.14.-.-</ecNumber>
    </submittedName>
</protein>
<dbReference type="GO" id="GO:0016705">
    <property type="term" value="F:oxidoreductase activity, acting on paired donors, with incorporation or reduction of molecular oxygen"/>
    <property type="evidence" value="ECO:0007669"/>
    <property type="project" value="InterPro"/>
</dbReference>
<keyword evidence="4" id="KW-1185">Reference proteome</keyword>
<dbReference type="RefSeq" id="WP_240311226.1">
    <property type="nucleotide sequence ID" value="NZ_CP022415.1"/>
</dbReference>
<reference evidence="3 4" key="1">
    <citation type="submission" date="2017-07" db="EMBL/GenBank/DDBJ databases">
        <title>Genome Sequence of Sulfitobacter pseudonitzschiae Strain SMR1 Isolated from a culture of the Diatom Skeletonema marinoi.</title>
        <authorList>
            <person name="Topel M."/>
            <person name="Pinder M.I.M."/>
            <person name="Johansson O.N."/>
            <person name="Kourtchenko O."/>
            <person name="Godhe A."/>
            <person name="Clarke A.K."/>
        </authorList>
    </citation>
    <scope>NUCLEOTIDE SEQUENCE [LARGE SCALE GENOMIC DNA]</scope>
    <source>
        <strain evidence="3 4">SMR1</strain>
    </source>
</reference>
<dbReference type="GO" id="GO:0020037">
    <property type="term" value="F:heme binding"/>
    <property type="evidence" value="ECO:0007669"/>
    <property type="project" value="InterPro"/>
</dbReference>
<dbReference type="InterPro" id="IPR036396">
    <property type="entry name" value="Cyt_P450_sf"/>
</dbReference>
<dbReference type="Pfam" id="PF00067">
    <property type="entry name" value="p450"/>
    <property type="match status" value="1"/>
</dbReference>